<reference evidence="1" key="1">
    <citation type="submission" date="2023-06" db="EMBL/GenBank/DDBJ databases">
        <title>Genome-scale phylogeny and comparative genomics of the fungal order Sordariales.</title>
        <authorList>
            <consortium name="Lawrence Berkeley National Laboratory"/>
            <person name="Hensen N."/>
            <person name="Bonometti L."/>
            <person name="Westerberg I."/>
            <person name="Brannstrom I.O."/>
            <person name="Guillou S."/>
            <person name="Cros-Aarteil S."/>
            <person name="Calhoun S."/>
            <person name="Haridas S."/>
            <person name="Kuo A."/>
            <person name="Mondo S."/>
            <person name="Pangilinan J."/>
            <person name="Riley R."/>
            <person name="Labutti K."/>
            <person name="Andreopoulos B."/>
            <person name="Lipzen A."/>
            <person name="Chen C."/>
            <person name="Yanf M."/>
            <person name="Daum C."/>
            <person name="Ng V."/>
            <person name="Clum A."/>
            <person name="Steindorff A."/>
            <person name="Ohm R."/>
            <person name="Martin F."/>
            <person name="Silar P."/>
            <person name="Natvig D."/>
            <person name="Lalanne C."/>
            <person name="Gautier V."/>
            <person name="Ament-Velasquez S.L."/>
            <person name="Kruys A."/>
            <person name="Hutchinson M.I."/>
            <person name="Powell A.J."/>
            <person name="Barry K."/>
            <person name="Miller A.N."/>
            <person name="Grigoriev I.V."/>
            <person name="Debuchy R."/>
            <person name="Gladieux P."/>
            <person name="Thoren M.H."/>
            <person name="Johannesson H."/>
        </authorList>
    </citation>
    <scope>NUCLEOTIDE SEQUENCE</scope>
    <source>
        <strain evidence="1">SMH4607-1</strain>
    </source>
</reference>
<organism evidence="1 2">
    <name type="scientific">Lasiosphaeris hirsuta</name>
    <dbReference type="NCBI Taxonomy" id="260670"/>
    <lineage>
        <taxon>Eukaryota</taxon>
        <taxon>Fungi</taxon>
        <taxon>Dikarya</taxon>
        <taxon>Ascomycota</taxon>
        <taxon>Pezizomycotina</taxon>
        <taxon>Sordariomycetes</taxon>
        <taxon>Sordariomycetidae</taxon>
        <taxon>Sordariales</taxon>
        <taxon>Lasiosphaeriaceae</taxon>
        <taxon>Lasiosphaeris</taxon>
    </lineage>
</organism>
<dbReference type="Proteomes" id="UP001172102">
    <property type="component" value="Unassembled WGS sequence"/>
</dbReference>
<gene>
    <name evidence="1" type="ORF">B0H67DRAFT_642456</name>
</gene>
<name>A0AA40E8A9_9PEZI</name>
<proteinExistence type="predicted"/>
<dbReference type="AlphaFoldDB" id="A0AA40E8A9"/>
<comment type="caution">
    <text evidence="1">The sequence shown here is derived from an EMBL/GenBank/DDBJ whole genome shotgun (WGS) entry which is preliminary data.</text>
</comment>
<keyword evidence="2" id="KW-1185">Reference proteome</keyword>
<sequence length="204" mass="21366">MAASSTSLKHSKRLKRTTLITSVLFGGQPTDLPTVSQGSIFHYKDSACSWSQRLTENAAPLLLPDSCKPIPSSDILSVSINSLPECPQYGQPLLVLYDGPDCRSVNAGPAEVGVVGVCQTLENKRDNSNSNSSSGVSTAVNIRSAQWICTPRGVESVPGTETETMMYTNQPTANTVNTAASGGSSSACCECCCNGCCKCGCVVM</sequence>
<evidence type="ECO:0000313" key="1">
    <source>
        <dbReference type="EMBL" id="KAK0726138.1"/>
    </source>
</evidence>
<protein>
    <submittedName>
        <fullName evidence="1">Uncharacterized protein</fullName>
    </submittedName>
</protein>
<dbReference type="EMBL" id="JAUKUA010000002">
    <property type="protein sequence ID" value="KAK0726138.1"/>
    <property type="molecule type" value="Genomic_DNA"/>
</dbReference>
<evidence type="ECO:0000313" key="2">
    <source>
        <dbReference type="Proteomes" id="UP001172102"/>
    </source>
</evidence>
<accession>A0AA40E8A9</accession>